<dbReference type="EMBL" id="AP012032">
    <property type="protein sequence ID" value="BAK12173.1"/>
    <property type="molecule type" value="Genomic_DNA"/>
</dbReference>
<dbReference type="KEGG" id="paj:PAJ_2093"/>
<proteinExistence type="predicted"/>
<accession>A0A0H3KYN1</accession>
<organism evidence="1 2">
    <name type="scientific">Pantoea ananatis (strain AJ13355)</name>
    <dbReference type="NCBI Taxonomy" id="932677"/>
    <lineage>
        <taxon>Bacteria</taxon>
        <taxon>Pseudomonadati</taxon>
        <taxon>Pseudomonadota</taxon>
        <taxon>Gammaproteobacteria</taxon>
        <taxon>Enterobacterales</taxon>
        <taxon>Erwiniaceae</taxon>
        <taxon>Pantoea</taxon>
    </lineage>
</organism>
<name>A0A0H3KYN1_PANAA</name>
<protein>
    <submittedName>
        <fullName evidence="1">Uncharacterized protein</fullName>
    </submittedName>
</protein>
<evidence type="ECO:0000313" key="1">
    <source>
        <dbReference type="EMBL" id="BAK12173.1"/>
    </source>
</evidence>
<dbReference type="HOGENOM" id="CLU_1702537_0_0_6"/>
<dbReference type="Proteomes" id="UP000006690">
    <property type="component" value="Chromosome"/>
</dbReference>
<gene>
    <name evidence="1" type="ordered locus">PAJ_2093</name>
</gene>
<dbReference type="AlphaFoldDB" id="A0A0H3KYN1"/>
<sequence length="154" mass="17533">MYRCGIQVSADPGYRCCIRFSLYRDTTQLAFASYLTPNMKDPVLRQAFCVDCRDAIDYLVSRYYAKKRNKKAGESPAWGNFLFVHCGLEHCHERVVLRLRQHMAFRINKLQTGTVVEVANLNLIIAVWQLRIFGAHAVPGAAARRFVGHFHAAG</sequence>
<evidence type="ECO:0000313" key="2">
    <source>
        <dbReference type="Proteomes" id="UP000006690"/>
    </source>
</evidence>
<reference evidence="2" key="1">
    <citation type="journal article" date="2012" name="Appl. Microbiol. Biotechnol.">
        <title>The complete genome sequence of Pantoea ananatis AJ13355, an organism with great biotechnological potential.</title>
        <authorList>
            <person name="Hara Y."/>
            <person name="Kadotani N."/>
            <person name="Izui H."/>
            <person name="Katashkina J.I."/>
            <person name="Kuvaeva T.M."/>
            <person name="Andreeva I.G."/>
            <person name="Golubeva L.I."/>
            <person name="Malko D.B."/>
            <person name="Makeev V.J."/>
            <person name="Mashko S.V."/>
            <person name="Kozlov Y.I."/>
        </authorList>
    </citation>
    <scope>NUCLEOTIDE SEQUENCE [LARGE SCALE GENOMIC DNA]</scope>
    <source>
        <strain evidence="2">AJ13355</strain>
    </source>
</reference>